<dbReference type="EMBL" id="NMVJ01000006">
    <property type="protein sequence ID" value="OYN91415.1"/>
    <property type="molecule type" value="Genomic_DNA"/>
</dbReference>
<dbReference type="Pfam" id="PF06224">
    <property type="entry name" value="AlkZ-like"/>
    <property type="match status" value="1"/>
</dbReference>
<reference evidence="1 2" key="1">
    <citation type="submission" date="2017-07" db="EMBL/GenBank/DDBJ databases">
        <title>Draft whole genome sequences of clinical Proprionibacteriaceae strains.</title>
        <authorList>
            <person name="Bernier A.-M."/>
            <person name="Bernard K."/>
            <person name="Domingo M.-C."/>
        </authorList>
    </citation>
    <scope>NUCLEOTIDE SEQUENCE [LARGE SCALE GENOMIC DNA]</scope>
    <source>
        <strain evidence="1 2">NML 150081</strain>
    </source>
</reference>
<dbReference type="Proteomes" id="UP000216300">
    <property type="component" value="Unassembled WGS sequence"/>
</dbReference>
<gene>
    <name evidence="1" type="ORF">CGZ91_05220</name>
</gene>
<name>A0A255EP99_9ACTN</name>
<dbReference type="AlphaFoldDB" id="A0A255EP99"/>
<accession>A0A255EP99</accession>
<keyword evidence="2" id="KW-1185">Reference proteome</keyword>
<dbReference type="InterPro" id="IPR009351">
    <property type="entry name" value="AlkZ-like"/>
</dbReference>
<dbReference type="PANTHER" id="PTHR30528:SF0">
    <property type="entry name" value="CYTOPLASMIC PROTEIN"/>
    <property type="match status" value="1"/>
</dbReference>
<organism evidence="1 2">
    <name type="scientific">Parenemella sanctibonifatiensis</name>
    <dbReference type="NCBI Taxonomy" id="2016505"/>
    <lineage>
        <taxon>Bacteria</taxon>
        <taxon>Bacillati</taxon>
        <taxon>Actinomycetota</taxon>
        <taxon>Actinomycetes</taxon>
        <taxon>Propionibacteriales</taxon>
        <taxon>Propionibacteriaceae</taxon>
        <taxon>Parenemella</taxon>
    </lineage>
</organism>
<dbReference type="OrthoDB" id="9787207at2"/>
<evidence type="ECO:0000313" key="2">
    <source>
        <dbReference type="Proteomes" id="UP000216300"/>
    </source>
</evidence>
<evidence type="ECO:0000313" key="1">
    <source>
        <dbReference type="EMBL" id="OYN91415.1"/>
    </source>
</evidence>
<protein>
    <submittedName>
        <fullName evidence="1">Cytoplasmic protein</fullName>
    </submittedName>
</protein>
<dbReference type="PANTHER" id="PTHR30528">
    <property type="entry name" value="CYTOPLASMIC PROTEIN"/>
    <property type="match status" value="1"/>
</dbReference>
<sequence length="415" mass="46493">MTASLQLSSSRARRIALDAQFVARGRRARSSAGPGNRQLQQVIDRLAQFQIDSINVVQRAHYLPLFTRLGAYDTGLLDRARDRAPRRLFEYWGHAASLIDVKLAPALRFRMDNAAAEAWGSMRRIAEDKPDMLDRLVADVGTNGPATARELEVRLEHADERRRDHWGWNWSEIKTACEWLLTAGRLASARRNAQFERVFDLPERVFPPAVRDLPPLDVEAAHVALVRRAAAALGVASAGCLADYFRTRRDRTQPAIDTLVASGELMAATVAGWKAPAYVWHEWTDGTRAVPRQSVASCLVNPFDPLIFHRPRAAALFGFDYTIEIYVPEAKRRHGYYVLPFLLGEQFAARVDLKADRSQDRLVVRSAWREDHPAPEPTIAQALAQELELLAGWLGLGGVEVIDKGDLAPPLARCW</sequence>
<comment type="caution">
    <text evidence="1">The sequence shown here is derived from an EMBL/GenBank/DDBJ whole genome shotgun (WGS) entry which is preliminary data.</text>
</comment>
<proteinExistence type="predicted"/>